<dbReference type="PRINTS" id="PR00039">
    <property type="entry name" value="HTHLYSR"/>
</dbReference>
<organism evidence="6 7">
    <name type="scientific">Anaeromicropila herbilytica</name>
    <dbReference type="NCBI Taxonomy" id="2785025"/>
    <lineage>
        <taxon>Bacteria</taxon>
        <taxon>Bacillati</taxon>
        <taxon>Bacillota</taxon>
        <taxon>Clostridia</taxon>
        <taxon>Lachnospirales</taxon>
        <taxon>Lachnospiraceae</taxon>
        <taxon>Anaeromicropila</taxon>
    </lineage>
</organism>
<evidence type="ECO:0000256" key="3">
    <source>
        <dbReference type="ARBA" id="ARBA00023125"/>
    </source>
</evidence>
<dbReference type="GO" id="GO:0003700">
    <property type="term" value="F:DNA-binding transcription factor activity"/>
    <property type="evidence" value="ECO:0007669"/>
    <property type="project" value="InterPro"/>
</dbReference>
<dbReference type="Gene3D" id="1.10.10.10">
    <property type="entry name" value="Winged helix-like DNA-binding domain superfamily/Winged helix DNA-binding domain"/>
    <property type="match status" value="1"/>
</dbReference>
<protein>
    <submittedName>
        <fullName evidence="6">HTH-type transcriptional regulator GltR</fullName>
    </submittedName>
</protein>
<reference evidence="6 7" key="1">
    <citation type="submission" date="2020-11" db="EMBL/GenBank/DDBJ databases">
        <title>Draft genome sequencing of a Lachnospiraceae strain isolated from anoxic soil subjected to BSD treatment.</title>
        <authorList>
            <person name="Uek A."/>
            <person name="Tonouchi A."/>
        </authorList>
    </citation>
    <scope>NUCLEOTIDE SEQUENCE [LARGE SCALE GENOMIC DNA]</scope>
    <source>
        <strain evidence="6 7">TB5</strain>
    </source>
</reference>
<name>A0A7R7EMV4_9FIRM</name>
<dbReference type="InterPro" id="IPR005119">
    <property type="entry name" value="LysR_subst-bd"/>
</dbReference>
<evidence type="ECO:0000256" key="1">
    <source>
        <dbReference type="ARBA" id="ARBA00009437"/>
    </source>
</evidence>
<evidence type="ECO:0000313" key="6">
    <source>
        <dbReference type="EMBL" id="BCN31870.1"/>
    </source>
</evidence>
<dbReference type="PANTHER" id="PTHR30126">
    <property type="entry name" value="HTH-TYPE TRANSCRIPTIONAL REGULATOR"/>
    <property type="match status" value="1"/>
</dbReference>
<accession>A0A7R7EMV4</accession>
<evidence type="ECO:0000256" key="4">
    <source>
        <dbReference type="ARBA" id="ARBA00023163"/>
    </source>
</evidence>
<dbReference type="FunFam" id="1.10.10.10:FF:000001">
    <property type="entry name" value="LysR family transcriptional regulator"/>
    <property type="match status" value="1"/>
</dbReference>
<proteinExistence type="inferred from homology"/>
<evidence type="ECO:0000313" key="7">
    <source>
        <dbReference type="Proteomes" id="UP000595897"/>
    </source>
</evidence>
<gene>
    <name evidence="6" type="primary">gltR</name>
    <name evidence="6" type="ORF">bsdtb5_31650</name>
</gene>
<dbReference type="SUPFAM" id="SSF46785">
    <property type="entry name" value="Winged helix' DNA-binding domain"/>
    <property type="match status" value="1"/>
</dbReference>
<dbReference type="CDD" id="cd08442">
    <property type="entry name" value="PBP2_YofA_SoxR_like"/>
    <property type="match status" value="1"/>
</dbReference>
<sequence length="292" mass="32766">MDLQALKIFQIVAKTGSISKAARELNYAQSNVSNKIQQLEADLQTSLFYRHNRGITLSDKGQMLLQYSEKIFYLIDETTSALKDDNNPSGTLCIGSMESTANVHLPKLLSEYHQNHPNVDLILKTGITEKNIREVLEYNMDGAFVAGPIDHPELIQIPFIKEELVLVTDTAHPTISSIKDIQTRTLLVFPYGCSYRKILEQWLHNEGILPNKIMEFDSIGAIIASVCSGLGMSLLPVPVVEKYVQAGTLRCHSIQSSYINVPTVFIYRKDKFMSKALIKFIDMLSKTLVEGK</sequence>
<dbReference type="PROSITE" id="PS50931">
    <property type="entry name" value="HTH_LYSR"/>
    <property type="match status" value="1"/>
</dbReference>
<dbReference type="Pfam" id="PF03466">
    <property type="entry name" value="LysR_substrate"/>
    <property type="match status" value="1"/>
</dbReference>
<evidence type="ECO:0000259" key="5">
    <source>
        <dbReference type="PROSITE" id="PS50931"/>
    </source>
</evidence>
<dbReference type="InterPro" id="IPR000847">
    <property type="entry name" value="LysR_HTH_N"/>
</dbReference>
<dbReference type="InterPro" id="IPR036390">
    <property type="entry name" value="WH_DNA-bd_sf"/>
</dbReference>
<feature type="domain" description="HTH lysR-type" evidence="5">
    <location>
        <begin position="1"/>
        <end position="58"/>
    </location>
</feature>
<keyword evidence="2" id="KW-0805">Transcription regulation</keyword>
<dbReference type="AlphaFoldDB" id="A0A7R7EMV4"/>
<dbReference type="Pfam" id="PF00126">
    <property type="entry name" value="HTH_1"/>
    <property type="match status" value="1"/>
</dbReference>
<comment type="similarity">
    <text evidence="1">Belongs to the LysR transcriptional regulatory family.</text>
</comment>
<dbReference type="RefSeq" id="WP_271712959.1">
    <property type="nucleotide sequence ID" value="NZ_AP024169.1"/>
</dbReference>
<dbReference type="KEGG" id="ahb:bsdtb5_31650"/>
<dbReference type="EMBL" id="AP024169">
    <property type="protein sequence ID" value="BCN31870.1"/>
    <property type="molecule type" value="Genomic_DNA"/>
</dbReference>
<keyword evidence="3" id="KW-0238">DNA-binding</keyword>
<dbReference type="PANTHER" id="PTHR30126:SF40">
    <property type="entry name" value="HTH-TYPE TRANSCRIPTIONAL REGULATOR GLTR"/>
    <property type="match status" value="1"/>
</dbReference>
<dbReference type="SUPFAM" id="SSF53850">
    <property type="entry name" value="Periplasmic binding protein-like II"/>
    <property type="match status" value="1"/>
</dbReference>
<keyword evidence="7" id="KW-1185">Reference proteome</keyword>
<dbReference type="Gene3D" id="3.40.190.290">
    <property type="match status" value="1"/>
</dbReference>
<evidence type="ECO:0000256" key="2">
    <source>
        <dbReference type="ARBA" id="ARBA00023015"/>
    </source>
</evidence>
<dbReference type="Proteomes" id="UP000595897">
    <property type="component" value="Chromosome"/>
</dbReference>
<dbReference type="InterPro" id="IPR036388">
    <property type="entry name" value="WH-like_DNA-bd_sf"/>
</dbReference>
<dbReference type="GO" id="GO:0000976">
    <property type="term" value="F:transcription cis-regulatory region binding"/>
    <property type="evidence" value="ECO:0007669"/>
    <property type="project" value="TreeGrafter"/>
</dbReference>
<keyword evidence="4" id="KW-0804">Transcription</keyword>